<dbReference type="PANTHER" id="PTHR30627:SF1">
    <property type="entry name" value="PEPTIDOGLYCAN D,D-TRANSPEPTIDASE FTSI"/>
    <property type="match status" value="1"/>
</dbReference>
<evidence type="ECO:0000256" key="4">
    <source>
        <dbReference type="ARBA" id="ARBA00022618"/>
    </source>
</evidence>
<dbReference type="Gene3D" id="3.30.450.330">
    <property type="match status" value="1"/>
</dbReference>
<accession>A0A5C5TW79</accession>
<dbReference type="Pfam" id="PF03717">
    <property type="entry name" value="PBP_dimer"/>
    <property type="match status" value="1"/>
</dbReference>
<sequence length="611" mass="65639">MRFVKTAGGSAKKPRPRAQFNLRGRLWLVGGAMALCSVVLVGRAVDLQLVDNAFYQKKADARFLREVPIPTSRGMITDRNGEPLAVSSPVESLWANPQELANNPAAIARLAEATDLPPDYLTRYVSQRKDKEFMYVPRHRRINPAVAQKILALRIPGVFSQREFRRFYPQGEAVAHVLGFTNVDDQGQEGVELAFDDWLSGTPGAQKVIRDRHGRIVEHVDLIRPAEPGKDLVLSIDRRIQFLAYRELKRTLLEAGAASGSVVILDVATGEVLAMANLPSYNNNKVSGENRDAYRNRAVTDLLEPGSTMKPLTVAAALESGVITPTTRFDTSPGWIANGKYKTSDFRNYGVLDTTGIITKSSNVGVSKIVKLLPDREFDAFLRRLGYGSSTGSGFPGEAPGNFRTPERWDGTTKQTLSYGYGLSVTPLQIARAYATLGNGGRAVTPTFVKGGSGGEAKQVLDPKVAAQVMQMMQTVTEPGGTATRAAILGYHVAGKTGTARKSSGGGYSRRYIAYFAGLVPVDKPRFAVTVVVNDPDPSGGGSTYGGGYVSAPLFARVMEGALRLMDVPPDDIETWLAAQAAEEAKKARVAKVAAPATVAAGTAAQPGAAR</sequence>
<dbReference type="GO" id="GO:0006508">
    <property type="term" value="P:proteolysis"/>
    <property type="evidence" value="ECO:0007669"/>
    <property type="project" value="UniProtKB-KW"/>
</dbReference>
<evidence type="ECO:0000313" key="20">
    <source>
        <dbReference type="Proteomes" id="UP000319980"/>
    </source>
</evidence>
<dbReference type="GO" id="GO:0071555">
    <property type="term" value="P:cell wall organization"/>
    <property type="evidence" value="ECO:0007669"/>
    <property type="project" value="UniProtKB-KW"/>
</dbReference>
<dbReference type="GO" id="GO:0008955">
    <property type="term" value="F:peptidoglycan glycosyltransferase activity"/>
    <property type="evidence" value="ECO:0007669"/>
    <property type="project" value="InterPro"/>
</dbReference>
<gene>
    <name evidence="16" type="primary">ftsI</name>
    <name evidence="19" type="ORF">FQY83_16585</name>
</gene>
<comment type="similarity">
    <text evidence="16">Belongs to the transpeptidase family. FtsI subfamily.</text>
</comment>
<keyword evidence="2 16" id="KW-1003">Cell membrane</keyword>
<feature type="active site" description="Acyl-ester intermediate" evidence="16">
    <location>
        <position position="307"/>
    </location>
</feature>
<dbReference type="GO" id="GO:0005886">
    <property type="term" value="C:plasma membrane"/>
    <property type="evidence" value="ECO:0007669"/>
    <property type="project" value="UniProtKB-UniRule"/>
</dbReference>
<dbReference type="Gene3D" id="3.90.1310.10">
    <property type="entry name" value="Penicillin-binding protein 2a (Domain 2)"/>
    <property type="match status" value="1"/>
</dbReference>
<dbReference type="Gene3D" id="3.40.710.10">
    <property type="entry name" value="DD-peptidase/beta-lactamase superfamily"/>
    <property type="match status" value="1"/>
</dbReference>
<dbReference type="SUPFAM" id="SSF56519">
    <property type="entry name" value="Penicillin binding protein dimerisation domain"/>
    <property type="match status" value="1"/>
</dbReference>
<keyword evidence="9 16" id="KW-0133">Cell shape</keyword>
<evidence type="ECO:0000256" key="12">
    <source>
        <dbReference type="ARBA" id="ARBA00023136"/>
    </source>
</evidence>
<evidence type="ECO:0000256" key="16">
    <source>
        <dbReference type="HAMAP-Rule" id="MF_02080"/>
    </source>
</evidence>
<dbReference type="EMBL" id="VOHK01000009">
    <property type="protein sequence ID" value="TWT17542.1"/>
    <property type="molecule type" value="Genomic_DNA"/>
</dbReference>
<keyword evidence="20" id="KW-1185">Reference proteome</keyword>
<dbReference type="SUPFAM" id="SSF56601">
    <property type="entry name" value="beta-lactamase/transpeptidase-like"/>
    <property type="match status" value="1"/>
</dbReference>
<dbReference type="UniPathway" id="UPA00219"/>
<evidence type="ECO:0000256" key="5">
    <source>
        <dbReference type="ARBA" id="ARBA00022645"/>
    </source>
</evidence>
<dbReference type="GO" id="GO:0009002">
    <property type="term" value="F:serine-type D-Ala-D-Ala carboxypeptidase activity"/>
    <property type="evidence" value="ECO:0007669"/>
    <property type="project" value="UniProtKB-UniRule"/>
</dbReference>
<keyword evidence="15 16" id="KW-0961">Cell wall biogenesis/degradation</keyword>
<keyword evidence="14 16" id="KW-0131">Cell cycle</keyword>
<evidence type="ECO:0000259" key="17">
    <source>
        <dbReference type="Pfam" id="PF00905"/>
    </source>
</evidence>
<dbReference type="Pfam" id="PF00905">
    <property type="entry name" value="Transpeptidase"/>
    <property type="match status" value="1"/>
</dbReference>
<keyword evidence="8 16" id="KW-0378">Hydrolase</keyword>
<evidence type="ECO:0000256" key="13">
    <source>
        <dbReference type="ARBA" id="ARBA00023210"/>
    </source>
</evidence>
<dbReference type="InterPro" id="IPR001460">
    <property type="entry name" value="PCN-bd_Tpept"/>
</dbReference>
<evidence type="ECO:0000256" key="15">
    <source>
        <dbReference type="ARBA" id="ARBA00023316"/>
    </source>
</evidence>
<evidence type="ECO:0000256" key="8">
    <source>
        <dbReference type="ARBA" id="ARBA00022801"/>
    </source>
</evidence>
<dbReference type="Proteomes" id="UP000319980">
    <property type="component" value="Unassembled WGS sequence"/>
</dbReference>
<keyword evidence="6 16" id="KW-0645">Protease</keyword>
<dbReference type="InterPro" id="IPR012338">
    <property type="entry name" value="Beta-lactam/transpept-like"/>
</dbReference>
<keyword evidence="10 16" id="KW-0573">Peptidoglycan synthesis</keyword>
<dbReference type="OrthoDB" id="9766847at2"/>
<evidence type="ECO:0000256" key="3">
    <source>
        <dbReference type="ARBA" id="ARBA00022519"/>
    </source>
</evidence>
<keyword evidence="13 16" id="KW-0717">Septation</keyword>
<comment type="caution">
    <text evidence="19">The sequence shown here is derived from an EMBL/GenBank/DDBJ whole genome shotgun (WGS) entry which is preliminary data.</text>
</comment>
<evidence type="ECO:0000256" key="11">
    <source>
        <dbReference type="ARBA" id="ARBA00022989"/>
    </source>
</evidence>
<keyword evidence="12 16" id="KW-0472">Membrane</keyword>
<dbReference type="GO" id="GO:0009252">
    <property type="term" value="P:peptidoglycan biosynthetic process"/>
    <property type="evidence" value="ECO:0007669"/>
    <property type="project" value="UniProtKB-UniRule"/>
</dbReference>
<dbReference type="InterPro" id="IPR037532">
    <property type="entry name" value="FtsI_transpept"/>
</dbReference>
<keyword evidence="3 16" id="KW-0997">Cell inner membrane</keyword>
<dbReference type="RefSeq" id="WP_146389186.1">
    <property type="nucleotide sequence ID" value="NZ_VOHK01000009.1"/>
</dbReference>
<dbReference type="PANTHER" id="PTHR30627">
    <property type="entry name" value="PEPTIDOGLYCAN D,D-TRANSPEPTIDASE"/>
    <property type="match status" value="1"/>
</dbReference>
<dbReference type="GO" id="GO:0000917">
    <property type="term" value="P:division septum assembly"/>
    <property type="evidence" value="ECO:0007669"/>
    <property type="project" value="UniProtKB-KW"/>
</dbReference>
<comment type="catalytic activity">
    <reaction evidence="16">
        <text>Preferential cleavage: (Ac)2-L-Lys-D-Ala-|-D-Ala. Also transpeptidation of peptidyl-alanyl moieties that are N-acyl substituents of D-alanine.</text>
        <dbReference type="EC" id="3.4.16.4"/>
    </reaction>
</comment>
<keyword evidence="7 16" id="KW-0812">Transmembrane</keyword>
<evidence type="ECO:0000256" key="10">
    <source>
        <dbReference type="ARBA" id="ARBA00022984"/>
    </source>
</evidence>
<feature type="domain" description="Penicillin-binding protein dimerisation" evidence="18">
    <location>
        <begin position="69"/>
        <end position="219"/>
    </location>
</feature>
<evidence type="ECO:0000256" key="1">
    <source>
        <dbReference type="ARBA" id="ARBA00004370"/>
    </source>
</evidence>
<dbReference type="InterPro" id="IPR050515">
    <property type="entry name" value="Beta-lactam/transpept"/>
</dbReference>
<feature type="domain" description="Penicillin-binding protein transpeptidase" evidence="17">
    <location>
        <begin position="260"/>
        <end position="560"/>
    </location>
</feature>
<keyword evidence="4 16" id="KW-0132">Cell division</keyword>
<keyword evidence="5 16" id="KW-0121">Carboxypeptidase</keyword>
<reference evidence="19 20" key="1">
    <citation type="journal article" date="2008" name="Int. J. Syst. Evol. Microbiol.">
        <title>Luteimonas marina sp. nov., isolated from seawater.</title>
        <authorList>
            <person name="Baik K.S."/>
            <person name="Park S.C."/>
            <person name="Kim M.S."/>
            <person name="Kim E.M."/>
            <person name="Park C."/>
            <person name="Chun J."/>
            <person name="Seong C.N."/>
        </authorList>
    </citation>
    <scope>NUCLEOTIDE SEQUENCE [LARGE SCALE GENOMIC DNA]</scope>
    <source>
        <strain evidence="19 20">FR1330</strain>
    </source>
</reference>
<evidence type="ECO:0000259" key="18">
    <source>
        <dbReference type="Pfam" id="PF03717"/>
    </source>
</evidence>
<evidence type="ECO:0000256" key="6">
    <source>
        <dbReference type="ARBA" id="ARBA00022670"/>
    </source>
</evidence>
<dbReference type="EC" id="3.4.16.4" evidence="16"/>
<dbReference type="HAMAP" id="MF_02080">
    <property type="entry name" value="FtsI_transpept"/>
    <property type="match status" value="1"/>
</dbReference>
<dbReference type="AlphaFoldDB" id="A0A5C5TW79"/>
<comment type="subcellular location">
    <subcellularLocation>
        <location evidence="1">Membrane</location>
    </subcellularLocation>
</comment>
<evidence type="ECO:0000256" key="14">
    <source>
        <dbReference type="ARBA" id="ARBA00023306"/>
    </source>
</evidence>
<dbReference type="InterPro" id="IPR005311">
    <property type="entry name" value="PBP_dimer"/>
</dbReference>
<name>A0A5C5TW79_9GAMM</name>
<comment type="pathway">
    <text evidence="16">Cell wall biogenesis; peptidoglycan biosynthesis.</text>
</comment>
<keyword evidence="11 16" id="KW-1133">Transmembrane helix</keyword>
<dbReference type="InterPro" id="IPR036138">
    <property type="entry name" value="PBP_dimer_sf"/>
</dbReference>
<dbReference type="GO" id="GO:0008658">
    <property type="term" value="F:penicillin binding"/>
    <property type="evidence" value="ECO:0007669"/>
    <property type="project" value="InterPro"/>
</dbReference>
<evidence type="ECO:0000256" key="9">
    <source>
        <dbReference type="ARBA" id="ARBA00022960"/>
    </source>
</evidence>
<comment type="function">
    <text evidence="16">Catalyzes cross-linking of the peptidoglycan cell wall at the division septum.</text>
</comment>
<evidence type="ECO:0000256" key="7">
    <source>
        <dbReference type="ARBA" id="ARBA00022692"/>
    </source>
</evidence>
<organism evidence="19 20">
    <name type="scientific">Luteimonas marina</name>
    <dbReference type="NCBI Taxonomy" id="488485"/>
    <lineage>
        <taxon>Bacteria</taxon>
        <taxon>Pseudomonadati</taxon>
        <taxon>Pseudomonadota</taxon>
        <taxon>Gammaproteobacteria</taxon>
        <taxon>Lysobacterales</taxon>
        <taxon>Lysobacteraceae</taxon>
        <taxon>Luteimonas</taxon>
    </lineage>
</organism>
<evidence type="ECO:0000256" key="2">
    <source>
        <dbReference type="ARBA" id="ARBA00022475"/>
    </source>
</evidence>
<proteinExistence type="inferred from homology"/>
<evidence type="ECO:0000313" key="19">
    <source>
        <dbReference type="EMBL" id="TWT17542.1"/>
    </source>
</evidence>
<protein>
    <recommendedName>
        <fullName evidence="16">Peptidoglycan D,D-transpeptidase FtsI</fullName>
        <ecNumber evidence="16">3.4.16.4</ecNumber>
    </recommendedName>
    <alternativeName>
        <fullName evidence="16">Penicillin-binding protein 3</fullName>
        <shortName evidence="16">PBP-3</shortName>
    </alternativeName>
</protein>
<dbReference type="GO" id="GO:0008360">
    <property type="term" value="P:regulation of cell shape"/>
    <property type="evidence" value="ECO:0007669"/>
    <property type="project" value="UniProtKB-KW"/>
</dbReference>
<dbReference type="GO" id="GO:0043093">
    <property type="term" value="P:FtsZ-dependent cytokinesis"/>
    <property type="evidence" value="ECO:0007669"/>
    <property type="project" value="UniProtKB-UniRule"/>
</dbReference>